<name>A0A5K3F216_MESCO</name>
<reference evidence="1" key="1">
    <citation type="submission" date="2019-11" db="UniProtKB">
        <authorList>
            <consortium name="WormBaseParasite"/>
        </authorList>
    </citation>
    <scope>IDENTIFICATION</scope>
</reference>
<protein>
    <submittedName>
        <fullName evidence="1">40S ribosomal protein S26</fullName>
    </submittedName>
</protein>
<sequence>MGRRWKSRPPVCPACSVDVWTRVGSSRFRPPPRAARQTSTRTASHEPFATHCNICRRVDDLNEQTALGSLRQISFDEVKAWKVVACYGSTR</sequence>
<evidence type="ECO:0000313" key="1">
    <source>
        <dbReference type="WBParaSite" id="MCU_004916-RA"/>
    </source>
</evidence>
<accession>A0A5K3F216</accession>
<proteinExistence type="predicted"/>
<organism evidence="1">
    <name type="scientific">Mesocestoides corti</name>
    <name type="common">Flatworm</name>
    <dbReference type="NCBI Taxonomy" id="53468"/>
    <lineage>
        <taxon>Eukaryota</taxon>
        <taxon>Metazoa</taxon>
        <taxon>Spiralia</taxon>
        <taxon>Lophotrochozoa</taxon>
        <taxon>Platyhelminthes</taxon>
        <taxon>Cestoda</taxon>
        <taxon>Eucestoda</taxon>
        <taxon>Cyclophyllidea</taxon>
        <taxon>Mesocestoididae</taxon>
        <taxon>Mesocestoides</taxon>
    </lineage>
</organism>
<dbReference type="AlphaFoldDB" id="A0A5K3F216"/>
<dbReference type="WBParaSite" id="MCU_004916-RA">
    <property type="protein sequence ID" value="MCU_004916-RA"/>
    <property type="gene ID" value="MCU_004916"/>
</dbReference>